<keyword evidence="12" id="KW-0694">RNA-binding</keyword>
<evidence type="ECO:0000259" key="25">
    <source>
        <dbReference type="PROSITE" id="PS50908"/>
    </source>
</evidence>
<comment type="similarity">
    <text evidence="15">Belongs to the protein kinase superfamily. Ser/Thr protein kinase family. GCN2 subfamily.</text>
</comment>
<feature type="region of interest" description="Disordered" evidence="23">
    <location>
        <begin position="666"/>
        <end position="685"/>
    </location>
</feature>
<evidence type="ECO:0000256" key="17">
    <source>
        <dbReference type="ARBA" id="ARBA00048679"/>
    </source>
</evidence>
<evidence type="ECO:0000256" key="4">
    <source>
        <dbReference type="ARBA" id="ARBA00022527"/>
    </source>
</evidence>
<keyword evidence="9" id="KW-0418">Kinase</keyword>
<feature type="compositionally biased region" description="Acidic residues" evidence="23">
    <location>
        <begin position="666"/>
        <end position="683"/>
    </location>
</feature>
<dbReference type="PROSITE" id="PS00107">
    <property type="entry name" value="PROTEIN_KINASE_ATP"/>
    <property type="match status" value="1"/>
</dbReference>
<dbReference type="FunFam" id="1.10.510.10:FF:000856">
    <property type="entry name" value="eIF-2-alpha kinase GCN2"/>
    <property type="match status" value="1"/>
</dbReference>
<feature type="binding site" evidence="21">
    <location>
        <position position="623"/>
    </location>
    <ligand>
        <name>ATP</name>
        <dbReference type="ChEBI" id="CHEBI:30616"/>
    </ligand>
</feature>
<dbReference type="Gene3D" id="1.10.510.10">
    <property type="entry name" value="Transferase(Phosphotransferase) domain 1"/>
    <property type="match status" value="2"/>
</dbReference>
<dbReference type="Pfam" id="PF05773">
    <property type="entry name" value="RWD"/>
    <property type="match status" value="1"/>
</dbReference>
<feature type="coiled-coil region" evidence="22">
    <location>
        <begin position="135"/>
        <end position="169"/>
    </location>
</feature>
<dbReference type="GeneID" id="59326626"/>
<evidence type="ECO:0000256" key="5">
    <source>
        <dbReference type="ARBA" id="ARBA00022555"/>
    </source>
</evidence>
<evidence type="ECO:0000256" key="15">
    <source>
        <dbReference type="ARBA" id="ARBA00037982"/>
    </source>
</evidence>
<dbReference type="InterPro" id="IPR017441">
    <property type="entry name" value="Protein_kinase_ATP_BS"/>
</dbReference>
<dbReference type="CDD" id="cd23823">
    <property type="entry name" value="RWD_GCN2"/>
    <property type="match status" value="1"/>
</dbReference>
<evidence type="ECO:0000313" key="26">
    <source>
        <dbReference type="EMBL" id="QLL33430.1"/>
    </source>
</evidence>
<evidence type="ECO:0000259" key="24">
    <source>
        <dbReference type="PROSITE" id="PS50011"/>
    </source>
</evidence>
<dbReference type="EC" id="2.7.11.1" evidence="2"/>
<evidence type="ECO:0000256" key="16">
    <source>
        <dbReference type="ARBA" id="ARBA00047899"/>
    </source>
</evidence>
<dbReference type="PANTHER" id="PTHR11042">
    <property type="entry name" value="EUKARYOTIC TRANSLATION INITIATION FACTOR 2-ALPHA KINASE EIF2-ALPHA KINASE -RELATED"/>
    <property type="match status" value="1"/>
</dbReference>
<dbReference type="RefSeq" id="XP_037140104.1">
    <property type="nucleotide sequence ID" value="XM_037284208.1"/>
</dbReference>
<keyword evidence="13" id="KW-0346">Stress response</keyword>
<keyword evidence="7" id="KW-0677">Repeat</keyword>
<evidence type="ECO:0000256" key="8">
    <source>
        <dbReference type="ARBA" id="ARBA00022741"/>
    </source>
</evidence>
<evidence type="ECO:0000256" key="23">
    <source>
        <dbReference type="SAM" id="MobiDB-lite"/>
    </source>
</evidence>
<keyword evidence="4" id="KW-0723">Serine/threonine-protein kinase</keyword>
<dbReference type="CDD" id="cd14046">
    <property type="entry name" value="STKc_EIF2AK4_GCN2_rpt2"/>
    <property type="match status" value="1"/>
</dbReference>
<keyword evidence="5" id="KW-0820">tRNA-binding</keyword>
<evidence type="ECO:0000256" key="12">
    <source>
        <dbReference type="ARBA" id="ARBA00022884"/>
    </source>
</evidence>
<dbReference type="PROSITE" id="PS50908">
    <property type="entry name" value="RWD"/>
    <property type="match status" value="1"/>
</dbReference>
<evidence type="ECO:0000256" key="6">
    <source>
        <dbReference type="ARBA" id="ARBA00022679"/>
    </source>
</evidence>
<dbReference type="FunFam" id="3.10.110.10:FF:000050">
    <property type="entry name" value="eIF-2-alpha kinase GCN2"/>
    <property type="match status" value="1"/>
</dbReference>
<feature type="domain" description="Protein kinase" evidence="24">
    <location>
        <begin position="201"/>
        <end position="525"/>
    </location>
</feature>
<dbReference type="InterPro" id="IPR041715">
    <property type="entry name" value="HisRS-like_core"/>
</dbReference>
<dbReference type="GO" id="GO:0000049">
    <property type="term" value="F:tRNA binding"/>
    <property type="evidence" value="ECO:0007669"/>
    <property type="project" value="UniProtKB-KW"/>
</dbReference>
<dbReference type="InterPro" id="IPR000719">
    <property type="entry name" value="Prot_kinase_dom"/>
</dbReference>
<comment type="catalytic activity">
    <reaction evidence="16">
        <text>L-threonyl-[protein] + ATP = O-phospho-L-threonyl-[protein] + ADP + H(+)</text>
        <dbReference type="Rhea" id="RHEA:46608"/>
        <dbReference type="Rhea" id="RHEA-COMP:11060"/>
        <dbReference type="Rhea" id="RHEA-COMP:11605"/>
        <dbReference type="ChEBI" id="CHEBI:15378"/>
        <dbReference type="ChEBI" id="CHEBI:30013"/>
        <dbReference type="ChEBI" id="CHEBI:30616"/>
        <dbReference type="ChEBI" id="CHEBI:61977"/>
        <dbReference type="ChEBI" id="CHEBI:456216"/>
        <dbReference type="EC" id="2.7.11.1"/>
    </reaction>
</comment>
<dbReference type="SUPFAM" id="SSF54495">
    <property type="entry name" value="UBC-like"/>
    <property type="match status" value="1"/>
</dbReference>
<dbReference type="InterPro" id="IPR006575">
    <property type="entry name" value="RWD_dom"/>
</dbReference>
<dbReference type="Gene3D" id="3.10.110.10">
    <property type="entry name" value="Ubiquitin Conjugating Enzyme"/>
    <property type="match status" value="1"/>
</dbReference>
<evidence type="ECO:0000256" key="11">
    <source>
        <dbReference type="ARBA" id="ARBA00022845"/>
    </source>
</evidence>
<dbReference type="Proteomes" id="UP000515788">
    <property type="component" value="Chromosome 5"/>
</dbReference>
<comment type="catalytic activity">
    <reaction evidence="17">
        <text>L-seryl-[protein] + ATP = O-phospho-L-seryl-[protein] + ADP + H(+)</text>
        <dbReference type="Rhea" id="RHEA:17989"/>
        <dbReference type="Rhea" id="RHEA-COMP:9863"/>
        <dbReference type="Rhea" id="RHEA-COMP:11604"/>
        <dbReference type="ChEBI" id="CHEBI:15378"/>
        <dbReference type="ChEBI" id="CHEBI:29999"/>
        <dbReference type="ChEBI" id="CHEBI:30616"/>
        <dbReference type="ChEBI" id="CHEBI:83421"/>
        <dbReference type="ChEBI" id="CHEBI:456216"/>
        <dbReference type="EC" id="2.7.11.1"/>
    </reaction>
</comment>
<dbReference type="SMART" id="SM00591">
    <property type="entry name" value="RWD"/>
    <property type="match status" value="1"/>
</dbReference>
<dbReference type="Gene3D" id="3.30.930.10">
    <property type="entry name" value="Bira Bifunctional Protein, Domain 2"/>
    <property type="match status" value="1"/>
</dbReference>
<keyword evidence="3" id="KW-0963">Cytoplasm</keyword>
<dbReference type="PANTHER" id="PTHR11042:SF136">
    <property type="entry name" value="EIF-2-ALPHA KINASE GCN2"/>
    <property type="match status" value="1"/>
</dbReference>
<keyword evidence="8 20" id="KW-0547">Nucleotide-binding</keyword>
<feature type="domain" description="Protein kinase" evidence="24">
    <location>
        <begin position="593"/>
        <end position="971"/>
    </location>
</feature>
<evidence type="ECO:0000256" key="13">
    <source>
        <dbReference type="ARBA" id="ARBA00023016"/>
    </source>
</evidence>
<evidence type="ECO:0000256" key="9">
    <source>
        <dbReference type="ARBA" id="ARBA00022777"/>
    </source>
</evidence>
<proteinExistence type="inferred from homology"/>
<dbReference type="InterPro" id="IPR011009">
    <property type="entry name" value="Kinase-like_dom_sf"/>
</dbReference>
<reference evidence="26 27" key="1">
    <citation type="submission" date="2020-06" db="EMBL/GenBank/DDBJ databases">
        <title>The yeast mating-type switching endonuclease HO is a domesticated member of an unorthodox homing genetic element family.</title>
        <authorList>
            <person name="Coughlan A.Y."/>
            <person name="Lombardi L."/>
            <person name="Braun-Galleani S."/>
            <person name="Martos A.R."/>
            <person name="Galeote V."/>
            <person name="Bigey F."/>
            <person name="Dequin S."/>
            <person name="Byrne K.P."/>
            <person name="Wolfe K.H."/>
        </authorList>
    </citation>
    <scope>NUCLEOTIDE SEQUENCE [LARGE SCALE GENOMIC DNA]</scope>
    <source>
        <strain evidence="26 27">CBS764</strain>
    </source>
</reference>
<keyword evidence="6" id="KW-0808">Transferase</keyword>
<dbReference type="Gene3D" id="3.30.200.20">
    <property type="entry name" value="Phosphorylase Kinase, domain 1"/>
    <property type="match status" value="1"/>
</dbReference>
<keyword evidence="22" id="KW-0175">Coiled coil</keyword>
<dbReference type="InterPro" id="IPR036621">
    <property type="entry name" value="Anticodon-bd_dom_sf"/>
</dbReference>
<dbReference type="GO" id="GO:0140469">
    <property type="term" value="P:GCN2-mediated signaling"/>
    <property type="evidence" value="ECO:0007669"/>
    <property type="project" value="UniProtKB-ARBA"/>
</dbReference>
<evidence type="ECO:0000256" key="22">
    <source>
        <dbReference type="SAM" id="Coils"/>
    </source>
</evidence>
<dbReference type="Pfam" id="PF13393">
    <property type="entry name" value="tRNA-synt_His"/>
    <property type="match status" value="1"/>
</dbReference>
<dbReference type="SUPFAM" id="SSF55681">
    <property type="entry name" value="Class II aaRS and biotin synthetases"/>
    <property type="match status" value="1"/>
</dbReference>
<dbReference type="OrthoDB" id="341578at2759"/>
<keyword evidence="14" id="KW-0010">Activator</keyword>
<dbReference type="GO" id="GO:1990625">
    <property type="term" value="P:negative regulation of cytoplasmic translational initiation in response to stress"/>
    <property type="evidence" value="ECO:0007669"/>
    <property type="project" value="TreeGrafter"/>
</dbReference>
<dbReference type="GO" id="GO:0009893">
    <property type="term" value="P:positive regulation of metabolic process"/>
    <property type="evidence" value="ECO:0007669"/>
    <property type="project" value="UniProtKB-ARBA"/>
</dbReference>
<comment type="subcellular location">
    <subcellularLocation>
        <location evidence="1">Cytoplasm</location>
    </subcellularLocation>
</comment>
<dbReference type="GO" id="GO:0000077">
    <property type="term" value="P:DNA damage checkpoint signaling"/>
    <property type="evidence" value="ECO:0007669"/>
    <property type="project" value="InterPro"/>
</dbReference>
<dbReference type="CDD" id="cd00773">
    <property type="entry name" value="HisRS-like_core"/>
    <property type="match status" value="1"/>
</dbReference>
<dbReference type="Pfam" id="PF00069">
    <property type="entry name" value="Pkinase"/>
    <property type="match status" value="3"/>
</dbReference>
<feature type="binding site" evidence="20">
    <location>
        <position position="622"/>
    </location>
    <ligand>
        <name>ATP</name>
        <dbReference type="ChEBI" id="CHEBI:30616"/>
    </ligand>
</feature>
<dbReference type="InterPro" id="IPR016135">
    <property type="entry name" value="UBQ-conjugating_enzyme/RWD"/>
</dbReference>
<dbReference type="PROSITE" id="PS50011">
    <property type="entry name" value="PROTEIN_KINASE_DOM"/>
    <property type="match status" value="2"/>
</dbReference>
<dbReference type="Gene3D" id="3.40.50.800">
    <property type="entry name" value="Anticodon-binding domain"/>
    <property type="match status" value="1"/>
</dbReference>
<evidence type="ECO:0000256" key="21">
    <source>
        <dbReference type="PROSITE-ProRule" id="PRU10141"/>
    </source>
</evidence>
<feature type="binding site" evidence="20">
    <location>
        <begin position="599"/>
        <end position="607"/>
    </location>
    <ligand>
        <name>ATP</name>
        <dbReference type="ChEBI" id="CHEBI:30616"/>
    </ligand>
</feature>
<evidence type="ECO:0000256" key="10">
    <source>
        <dbReference type="ARBA" id="ARBA00022840"/>
    </source>
</evidence>
<evidence type="ECO:0000256" key="20">
    <source>
        <dbReference type="PIRSR" id="PIRSR000660-2"/>
    </source>
</evidence>
<evidence type="ECO:0000256" key="18">
    <source>
        <dbReference type="ARBA" id="ARBA00073598"/>
    </source>
</evidence>
<dbReference type="PROSITE" id="PS00108">
    <property type="entry name" value="PROTEIN_KINASE_ST"/>
    <property type="match status" value="1"/>
</dbReference>
<dbReference type="FunFam" id="1.10.510.10:FF:001061">
    <property type="entry name" value="eIF-2-alpha kinase GCN2"/>
    <property type="match status" value="1"/>
</dbReference>
<dbReference type="InterPro" id="IPR024435">
    <property type="entry name" value="HisRS-related_dom"/>
</dbReference>
<feature type="compositionally biased region" description="Acidic residues" evidence="23">
    <location>
        <begin position="720"/>
        <end position="729"/>
    </location>
</feature>
<dbReference type="EMBL" id="CP059250">
    <property type="protein sequence ID" value="QLL33430.1"/>
    <property type="molecule type" value="Genomic_DNA"/>
</dbReference>
<dbReference type="Pfam" id="PF12745">
    <property type="entry name" value="HGTP_anticodon2"/>
    <property type="match status" value="1"/>
</dbReference>
<dbReference type="CDD" id="cd14012">
    <property type="entry name" value="PK_eIF2AK_GCN2_rpt1"/>
    <property type="match status" value="1"/>
</dbReference>
<sequence>MSRSHLTLDQYYEIQKNEIQAIESIYMGDFVDLTKKRSAWDKQPQFIFEITLHSTEKEPAGCSLTLHICLTPLYPYSAPDISFKNVNNVMDRQLQTLKDGFRTIHKESKGQEMIFDVTSFVQEKLDEFQHSANTQSLEDERLQRIKENKEKVKREEEEQQQQIQEQRLTEQKFIDEIVQKELEKRQDDDLYFEHNSSIDLLPPQEWISSGQAIVFNKVIKAKLPNNSLYKFRAVVNPKPITLAADLFCFGQQYLVKPFIPPESALAEALMTSEMMENFQYLLTEVKLNNAYFNTSSGKKEISNLEKELESVLKNSHDNVNRLLAYTVERMGHNSSTFVWNIKLLTQYSRSYAIGDIVDSVGFVNLATARVWMIRILEGLESLHKLGISHKCISLQTVNLVKDADFGTTIPKLMHPSYGFTILDMISRYPNNNGAQVEMPDCPWPAPELVKFKNSKPQRMTDIWQAGVLLLQIINGVDTVLNYSSPQDFLDSMSMDDSLYDFLEKMLKPDSKKRLSPLELLPMKFLRTNIDFALNKLSLGQNSSTSLSRKSFTGSLSVKSRTASQSSGRRRSFNVGSRFSFTNPAARSRYASDFEEIAVLGEGAFGQVVKARNALDSRYYAIKKIRHTEEKLSTILSEVMLLASLNHQYVVRYFAAWLEEDIDDSVFDEQDDESSENDDSDDDLFNQSSLYRTNQSEVRENDWDFISGSGYPEIEFANSDDNQETSENDDANGFTSECSGSDSSSDENDELEIPIKPSIQVNRRGSNKAKKRSTLFIQMEYCENRTLYDLINTENLSSQRDEYWRLFRQILEALSYIHSQGIIHRDLKPMNIFIDESRNIKIGDFGLAKNVHKSLDILRLDSQSQIGSAENLTSAIGTALYVATEVLSGNGQYNEKIDMYSLGVIFFEMIYPFSTGMERINILRNLRLSNIEFPADFDDTKFRTEKKIIKLLLDHNPMKRPGAQSLLDSGWLPVKHQDETMKEALKSLADPSSPWQQRVRETLFLQGYSLTNDILYDNSQSSTTPFGQILRSKMTEEVVKIFRKHGGVENNEPPRIFPKAPIYGIQNVYEVLDKGGTVLQLQYDLTYPMARYLSKNPNCVSKQFRLQHVYRPPNNTKSSLEPKKFGEIDFDIISGSSADSPYYEAESIKIIDEILTVFPLFEKTNTLIVINHADILESVFNHTNIDKAQRPYVSRALSQVGFAKSFKDIKRELKSQLNITSTSLDDLELFDFRLDFEAAKKRLHKAMMDSPFWGKVEASLLHISKVINFLKPLDVTRNVVIAPLSNYNSGFYKGGIMFQAVYDDGASRNLVAAGGRYDTLIAYFSRPSGERSSNTQRAVGFNLAWETIFGIAQSYFKLAKGSKVKKRNRFLKGSAVDWKPSRCDVFVSCFSNSILNTTGVEIISQLWKKGIRADFLRNCYTVDDVVSGAQRDGVEWIILIKQQTYTLPNHKRKYKPLKVKKIDTDVDVDVTLDEFFCLYQQGSNADGSTDAFLVSESMDDAKRWDDGSSGGSQNGEDVDHLTGPVKQKIVYVPNPATRSKKASKREKWVYEDDARTASNAIINSLTSAPVITVDVLRDETLEMISITSLAQKDEWLRKIIGTGSNSTPRSFATNIYNSLSKEASKGTKWAIVYCHKTGKSCVADLQR</sequence>
<dbReference type="SMART" id="SM00220">
    <property type="entry name" value="S_TKc"/>
    <property type="match status" value="1"/>
</dbReference>
<keyword evidence="27" id="KW-1185">Reference proteome</keyword>
<dbReference type="GO" id="GO:0004694">
    <property type="term" value="F:eukaryotic translation initiation factor 2alpha kinase activity"/>
    <property type="evidence" value="ECO:0007669"/>
    <property type="project" value="InterPro"/>
</dbReference>
<evidence type="ECO:0000256" key="1">
    <source>
        <dbReference type="ARBA" id="ARBA00004496"/>
    </source>
</evidence>
<evidence type="ECO:0000313" key="27">
    <source>
        <dbReference type="Proteomes" id="UP000515788"/>
    </source>
</evidence>
<dbReference type="InterPro" id="IPR016255">
    <property type="entry name" value="Gcn2"/>
</dbReference>
<accession>A0A7G3ZIU4</accession>
<dbReference type="SUPFAM" id="SSF56112">
    <property type="entry name" value="Protein kinase-like (PK-like)"/>
    <property type="match status" value="2"/>
</dbReference>
<evidence type="ECO:0000256" key="3">
    <source>
        <dbReference type="ARBA" id="ARBA00022490"/>
    </source>
</evidence>
<dbReference type="PIRSF" id="PIRSF000660">
    <property type="entry name" value="Ser/Thr_PK_GCN2"/>
    <property type="match status" value="1"/>
</dbReference>
<name>A0A7G3ZIU4_9SACH</name>
<feature type="region of interest" description="Disordered" evidence="23">
    <location>
        <begin position="713"/>
        <end position="765"/>
    </location>
</feature>
<evidence type="ECO:0000256" key="2">
    <source>
        <dbReference type="ARBA" id="ARBA00012513"/>
    </source>
</evidence>
<organism evidence="26 27">
    <name type="scientific">Torulaspora globosa</name>
    <dbReference type="NCBI Taxonomy" id="48254"/>
    <lineage>
        <taxon>Eukaryota</taxon>
        <taxon>Fungi</taxon>
        <taxon>Dikarya</taxon>
        <taxon>Ascomycota</taxon>
        <taxon>Saccharomycotina</taxon>
        <taxon>Saccharomycetes</taxon>
        <taxon>Saccharomycetales</taxon>
        <taxon>Saccharomycetaceae</taxon>
        <taxon>Torulaspora</taxon>
    </lineage>
</organism>
<dbReference type="FunFam" id="3.30.200.20:FF:000379">
    <property type="entry name" value="eIF-2-alpha kinase GCN2"/>
    <property type="match status" value="1"/>
</dbReference>
<dbReference type="InterPro" id="IPR045864">
    <property type="entry name" value="aa-tRNA-synth_II/BPL/LPL"/>
</dbReference>
<evidence type="ECO:0000256" key="7">
    <source>
        <dbReference type="ARBA" id="ARBA00022737"/>
    </source>
</evidence>
<protein>
    <recommendedName>
        <fullName evidence="18">eIF-2-alpha kinase GCN2</fullName>
        <ecNumber evidence="2">2.7.11.1</ecNumber>
    </recommendedName>
</protein>
<evidence type="ECO:0000256" key="14">
    <source>
        <dbReference type="ARBA" id="ARBA00023159"/>
    </source>
</evidence>
<feature type="domain" description="RWD" evidence="25">
    <location>
        <begin position="17"/>
        <end position="128"/>
    </location>
</feature>
<dbReference type="InterPro" id="IPR008271">
    <property type="entry name" value="Ser/Thr_kinase_AS"/>
</dbReference>
<dbReference type="GO" id="GO:0005829">
    <property type="term" value="C:cytosol"/>
    <property type="evidence" value="ECO:0007669"/>
    <property type="project" value="TreeGrafter"/>
</dbReference>
<keyword evidence="11" id="KW-0810">Translation regulation</keyword>
<keyword evidence="10 20" id="KW-0067">ATP-binding</keyword>
<dbReference type="GO" id="GO:0005524">
    <property type="term" value="F:ATP binding"/>
    <property type="evidence" value="ECO:0007669"/>
    <property type="project" value="UniProtKB-UniRule"/>
</dbReference>
<dbReference type="InterPro" id="IPR050339">
    <property type="entry name" value="CC_SR_Kinase"/>
</dbReference>
<dbReference type="KEGG" id="tgb:HG536_0E03410"/>
<gene>
    <name evidence="26" type="ORF">HG536_0E03410</name>
</gene>
<dbReference type="GO" id="GO:0005634">
    <property type="term" value="C:nucleus"/>
    <property type="evidence" value="ECO:0007669"/>
    <property type="project" value="TreeGrafter"/>
</dbReference>
<feature type="active site" description="Proton acceptor" evidence="19">
    <location>
        <position position="825"/>
    </location>
</feature>
<evidence type="ECO:0000256" key="19">
    <source>
        <dbReference type="PIRSR" id="PIRSR000660-1"/>
    </source>
</evidence>